<dbReference type="AlphaFoldDB" id="A0A2T7D8D0"/>
<reference evidence="1 2" key="1">
    <citation type="submission" date="2018-04" db="EMBL/GenBank/DDBJ databases">
        <title>WGS assembly of Panicum hallii var. hallii HAL2.</title>
        <authorList>
            <person name="Lovell J."/>
            <person name="Jenkins J."/>
            <person name="Lowry D."/>
            <person name="Mamidi S."/>
            <person name="Sreedasyam A."/>
            <person name="Weng X."/>
            <person name="Barry K."/>
            <person name="Bonette J."/>
            <person name="Campitelli B."/>
            <person name="Daum C."/>
            <person name="Gordon S."/>
            <person name="Gould B."/>
            <person name="Lipzen A."/>
            <person name="MacQueen A."/>
            <person name="Palacio-Mejia J."/>
            <person name="Plott C."/>
            <person name="Shakirov E."/>
            <person name="Shu S."/>
            <person name="Yoshinaga Y."/>
            <person name="Zane M."/>
            <person name="Rokhsar D."/>
            <person name="Grimwood J."/>
            <person name="Schmutz J."/>
            <person name="Juenger T."/>
        </authorList>
    </citation>
    <scope>NUCLEOTIDE SEQUENCE [LARGE SCALE GENOMIC DNA]</scope>
    <source>
        <strain evidence="2">cv. HAL2</strain>
        <strain evidence="1">HAL2</strain>
    </source>
</reference>
<sequence>MHAFTVKLRSVGLQQLHSRARAPVSCATGLAGRSAGAPGNGHVNRQPCQPAAARVGALSGSIRLSLSQHGRGRRCMKTCMKGREASPDKQ</sequence>
<dbReference type="Proteomes" id="UP000244336">
    <property type="component" value="Chromosome 6"/>
</dbReference>
<name>A0A2T7D8D0_9POAL</name>
<organism evidence="1 2">
    <name type="scientific">Panicum hallii var. hallii</name>
    <dbReference type="NCBI Taxonomy" id="1504633"/>
    <lineage>
        <taxon>Eukaryota</taxon>
        <taxon>Viridiplantae</taxon>
        <taxon>Streptophyta</taxon>
        <taxon>Embryophyta</taxon>
        <taxon>Tracheophyta</taxon>
        <taxon>Spermatophyta</taxon>
        <taxon>Magnoliopsida</taxon>
        <taxon>Liliopsida</taxon>
        <taxon>Poales</taxon>
        <taxon>Poaceae</taxon>
        <taxon>PACMAD clade</taxon>
        <taxon>Panicoideae</taxon>
        <taxon>Panicodae</taxon>
        <taxon>Paniceae</taxon>
        <taxon>Panicinae</taxon>
        <taxon>Panicum</taxon>
        <taxon>Panicum sect. Panicum</taxon>
    </lineage>
</organism>
<keyword evidence="2" id="KW-1185">Reference proteome</keyword>
<dbReference type="EMBL" id="CM009754">
    <property type="protein sequence ID" value="PUZ51830.1"/>
    <property type="molecule type" value="Genomic_DNA"/>
</dbReference>
<protein>
    <submittedName>
        <fullName evidence="1">Uncharacterized protein</fullName>
    </submittedName>
</protein>
<evidence type="ECO:0000313" key="2">
    <source>
        <dbReference type="Proteomes" id="UP000244336"/>
    </source>
</evidence>
<dbReference type="Gramene" id="PUZ51829">
    <property type="protein sequence ID" value="PUZ51829"/>
    <property type="gene ID" value="GQ55_6G222000"/>
</dbReference>
<proteinExistence type="predicted"/>
<dbReference type="Gramene" id="PUZ51830">
    <property type="protein sequence ID" value="PUZ51830"/>
    <property type="gene ID" value="GQ55_6G222000"/>
</dbReference>
<gene>
    <name evidence="1" type="ORF">GQ55_6G222000</name>
</gene>
<accession>A0A2T7D8D0</accession>
<evidence type="ECO:0000313" key="1">
    <source>
        <dbReference type="EMBL" id="PUZ51830.1"/>
    </source>
</evidence>
<dbReference type="EMBL" id="CM009754">
    <property type="protein sequence ID" value="PUZ51829.1"/>
    <property type="molecule type" value="Genomic_DNA"/>
</dbReference>